<organism evidence="1 2">
    <name type="scientific">Zooshikella ganghwensis</name>
    <dbReference type="NCBI Taxonomy" id="202772"/>
    <lineage>
        <taxon>Bacteria</taxon>
        <taxon>Pseudomonadati</taxon>
        <taxon>Pseudomonadota</taxon>
        <taxon>Gammaproteobacteria</taxon>
        <taxon>Oceanospirillales</taxon>
        <taxon>Zooshikellaceae</taxon>
        <taxon>Zooshikella</taxon>
    </lineage>
</organism>
<keyword evidence="2" id="KW-1185">Reference proteome</keyword>
<dbReference type="EMBL" id="NDXW01000011">
    <property type="protein sequence ID" value="RDH41218.1"/>
    <property type="molecule type" value="Genomic_DNA"/>
</dbReference>
<comment type="caution">
    <text evidence="1">The sequence shown here is derived from an EMBL/GenBank/DDBJ whole genome shotgun (WGS) entry which is preliminary data.</text>
</comment>
<evidence type="ECO:0000313" key="1">
    <source>
        <dbReference type="EMBL" id="RDH41218.1"/>
    </source>
</evidence>
<evidence type="ECO:0000313" key="2">
    <source>
        <dbReference type="Proteomes" id="UP000257039"/>
    </source>
</evidence>
<gene>
    <name evidence="1" type="ORF">B9G39_29330</name>
</gene>
<sequence length="128" mass="14909">MNGKHADGFEDENLEFRQEVLEYFKKNYSMFPVPLIAALYEAETEFAKEAWGVSPAVSLLAQEMLERGRSTYVPIYLKGWARGRDAHIQSKQIKLSKECINELISYSNGRQENDDFQTRNKHNYSFSF</sequence>
<name>A0A4P9VDR3_9GAMM</name>
<proteinExistence type="predicted"/>
<accession>A0A4P9VDR3</accession>
<protein>
    <submittedName>
        <fullName evidence="1">Uncharacterized protein</fullName>
    </submittedName>
</protein>
<dbReference type="Proteomes" id="UP000257039">
    <property type="component" value="Unassembled WGS sequence"/>
</dbReference>
<reference evidence="1 2" key="1">
    <citation type="submission" date="2017-04" db="EMBL/GenBank/DDBJ databases">
        <title>Draft genome sequence of Zooshikella ganghwensis VG4 isolated from Red Sea sediments.</title>
        <authorList>
            <person name="Rehman Z."/>
            <person name="Alam I."/>
            <person name="Kamau A."/>
            <person name="Bajic V."/>
            <person name="Leiknes T."/>
        </authorList>
    </citation>
    <scope>NUCLEOTIDE SEQUENCE [LARGE SCALE GENOMIC DNA]</scope>
    <source>
        <strain evidence="1 2">VG4</strain>
    </source>
</reference>
<dbReference type="AlphaFoldDB" id="A0A4P9VDR3"/>